<dbReference type="SUPFAM" id="SSF89372">
    <property type="entry name" value="Fucose-specific lectin"/>
    <property type="match status" value="2"/>
</dbReference>
<dbReference type="GeneID" id="55535857"/>
<gene>
    <name evidence="1" type="ORF">C2L64_47165</name>
</gene>
<accession>A0AAN1MQP6</accession>
<reference evidence="1 2" key="1">
    <citation type="submission" date="2018-01" db="EMBL/GenBank/DDBJ databases">
        <title>Species boundaries and ecological features among Paraburkholderia terrae DSMZ17804T, P. hospita DSMZ17164T and P. caribensis DSMZ13236T.</title>
        <authorList>
            <person name="Pratama A.A."/>
        </authorList>
    </citation>
    <scope>NUCLEOTIDE SEQUENCE [LARGE SCALE GENOMIC DNA]</scope>
    <source>
        <strain evidence="1 2">DSM 17164</strain>
    </source>
</reference>
<sequence length="635" mass="68169">MKATEFQPPSSVRVSATRALKNARHLQKIAPHVMPRKEPTGGFGSIIPIRILAQLHRPDRRAALMRNPRLAAMIGPSEFPESGNTAVDALFSGVLSFAHILFTIQDQNNAVLEVSSADVQTAIDYALKASVPISEYATQYGPNSIGVSSDPIDFAVTLPTALYNDAQLQGWVNQFVSDNGLPSNACVVILNPTSIVNTDADPAQGIGGYHGLANVPYCFVNTFGQNLTIDDRGNLYAQVLSHEIAEMAVDPRVDGQNPEVCDACGPNCQTVYLDYFDERGAYMQTSQALPPAFAYSFFINAIVQPASATTCPAPGSACAYSPSPLFMAWKGVQDDQGIWFSTDFGGGWAPQENVAGIGTSFRPALASYNFFDSFTETTQIHMAWKGIEGDQGIWFIKFDGNPQQQVPGVGTSVGPSLAVYNDLLYMAWKGVVGDQGIWFTTYDGSTWAPQQNIPGIGTSVGPSLAVFNGLLYMVWKGIEGDQGIWFSSFDGNNWAPQQNIAGVGTSVGPALAAYDGLLNMVWKGIEGDQGIWFSTFDGNNWAPQENIAGIGTSVGPSLAVYEDLLYMAWKGIEGDQGIWFSTFDGNSWAPQQNIAGVGSSVGPALLPAFPLPAIGQSAASRTRREPEKTDLMMAK</sequence>
<dbReference type="EMBL" id="CP026108">
    <property type="protein sequence ID" value="AUT75864.1"/>
    <property type="molecule type" value="Genomic_DNA"/>
</dbReference>
<evidence type="ECO:0000313" key="2">
    <source>
        <dbReference type="Proteomes" id="UP000236649"/>
    </source>
</evidence>
<protein>
    <submittedName>
        <fullName evidence="1">Uncharacterized protein</fullName>
    </submittedName>
</protein>
<dbReference type="KEGG" id="phs:C2L64_47165"/>
<proteinExistence type="predicted"/>
<evidence type="ECO:0000313" key="1">
    <source>
        <dbReference type="EMBL" id="AUT75864.1"/>
    </source>
</evidence>
<dbReference type="AlphaFoldDB" id="A0AAN1MQP6"/>
<name>A0AAN1MQP6_9BURK</name>
<dbReference type="RefSeq" id="WP_103154150.1">
    <property type="nucleotide sequence ID" value="NZ_CP026108.1"/>
</dbReference>
<organism evidence="1 2">
    <name type="scientific">Paraburkholderia hospita</name>
    <dbReference type="NCBI Taxonomy" id="169430"/>
    <lineage>
        <taxon>Bacteria</taxon>
        <taxon>Pseudomonadati</taxon>
        <taxon>Pseudomonadota</taxon>
        <taxon>Betaproteobacteria</taxon>
        <taxon>Burkholderiales</taxon>
        <taxon>Burkholderiaceae</taxon>
        <taxon>Paraburkholderia</taxon>
    </lineage>
</organism>
<dbReference type="Proteomes" id="UP000236649">
    <property type="component" value="Chromosome 4"/>
</dbReference>